<dbReference type="AlphaFoldDB" id="A0A1L5PNN9"/>
<proteinExistence type="predicted"/>
<name>A0A1L5PNN9_PSEPU</name>
<accession>A0A1L5PNN9</accession>
<reference evidence="2 3" key="1">
    <citation type="submission" date="2016-12" db="EMBL/GenBank/DDBJ databases">
        <title>Draft Genome Sequence of Mercury Resistant Pseudomonas DRA525.</title>
        <authorList>
            <person name="Drace K.M."/>
        </authorList>
    </citation>
    <scope>NUCLEOTIDE SEQUENCE [LARGE SCALE GENOMIC DNA]</scope>
    <source>
        <strain evidence="2 3">DRA525</strain>
    </source>
</reference>
<feature type="region of interest" description="Disordered" evidence="1">
    <location>
        <begin position="1"/>
        <end position="30"/>
    </location>
</feature>
<organism evidence="2 3">
    <name type="scientific">Pseudomonas putida</name>
    <name type="common">Arthrobacter siderocapsulatus</name>
    <dbReference type="NCBI Taxonomy" id="303"/>
    <lineage>
        <taxon>Bacteria</taxon>
        <taxon>Pseudomonadati</taxon>
        <taxon>Pseudomonadota</taxon>
        <taxon>Gammaproteobacteria</taxon>
        <taxon>Pseudomonadales</taxon>
        <taxon>Pseudomonadaceae</taxon>
        <taxon>Pseudomonas</taxon>
    </lineage>
</organism>
<evidence type="ECO:0000313" key="3">
    <source>
        <dbReference type="Proteomes" id="UP000185146"/>
    </source>
</evidence>
<sequence length="106" mass="11714">MSHPKNTTAPSPAQLPNLNQMEFGQPNMGDPDLFRINENVPMQVGLQFAADVSEGLHQLTERLAFCVNYGEDVYLNELRALSLPADIATTITRSAQYAIQRGEVQP</sequence>
<protein>
    <recommendedName>
        <fullName evidence="4">DUF3077 domain-containing protein</fullName>
    </recommendedName>
</protein>
<gene>
    <name evidence="2" type="ORF">BL240_10040</name>
</gene>
<dbReference type="Proteomes" id="UP000185146">
    <property type="component" value="Chromosome"/>
</dbReference>
<evidence type="ECO:0008006" key="4">
    <source>
        <dbReference type="Google" id="ProtNLM"/>
    </source>
</evidence>
<evidence type="ECO:0000313" key="2">
    <source>
        <dbReference type="EMBL" id="APO81763.1"/>
    </source>
</evidence>
<dbReference type="EMBL" id="CP018743">
    <property type="protein sequence ID" value="APO81763.1"/>
    <property type="molecule type" value="Genomic_DNA"/>
</dbReference>
<evidence type="ECO:0000256" key="1">
    <source>
        <dbReference type="SAM" id="MobiDB-lite"/>
    </source>
</evidence>
<feature type="compositionally biased region" description="Polar residues" evidence="1">
    <location>
        <begin position="1"/>
        <end position="22"/>
    </location>
</feature>
<dbReference type="RefSeq" id="WP_075044678.1">
    <property type="nucleotide sequence ID" value="NZ_CP018743.1"/>
</dbReference>